<dbReference type="NCBIfam" id="TIGR01764">
    <property type="entry name" value="excise"/>
    <property type="match status" value="1"/>
</dbReference>
<dbReference type="EMBL" id="WUYC01000001">
    <property type="protein sequence ID" value="MBM4713612.1"/>
    <property type="molecule type" value="Genomic_DNA"/>
</dbReference>
<evidence type="ECO:0000313" key="2">
    <source>
        <dbReference type="EMBL" id="MBM4713612.1"/>
    </source>
</evidence>
<evidence type="ECO:0000313" key="3">
    <source>
        <dbReference type="Proteomes" id="UP000706122"/>
    </source>
</evidence>
<organism evidence="2 3">
    <name type="scientific">Rhodococcus hoagii</name>
    <name type="common">Corynebacterium equii</name>
    <dbReference type="NCBI Taxonomy" id="43767"/>
    <lineage>
        <taxon>Bacteria</taxon>
        <taxon>Bacillati</taxon>
        <taxon>Actinomycetota</taxon>
        <taxon>Actinomycetes</taxon>
        <taxon>Mycobacteriales</taxon>
        <taxon>Nocardiaceae</taxon>
        <taxon>Prescottella</taxon>
    </lineage>
</organism>
<sequence length="70" mass="8302">MTSGSPWMTVKEAGEYMRRHPQTVLHLLHTEQLVGFQAAGRNGSWRIHRDDIDEYMRNPKARKRRRLRTA</sequence>
<protein>
    <submittedName>
        <fullName evidence="2">Helix-turn-helix domain-containing protein</fullName>
    </submittedName>
</protein>
<gene>
    <name evidence="2" type="ORF">GS551_05260</name>
</gene>
<comment type="caution">
    <text evidence="2">The sequence shown here is derived from an EMBL/GenBank/DDBJ whole genome shotgun (WGS) entry which is preliminary data.</text>
</comment>
<dbReference type="GO" id="GO:0003677">
    <property type="term" value="F:DNA binding"/>
    <property type="evidence" value="ECO:0007669"/>
    <property type="project" value="InterPro"/>
</dbReference>
<accession>A0AAE2W4A0</accession>
<dbReference type="AlphaFoldDB" id="A0AAE2W4A0"/>
<evidence type="ECO:0000259" key="1">
    <source>
        <dbReference type="Pfam" id="PF12728"/>
    </source>
</evidence>
<feature type="domain" description="Helix-turn-helix" evidence="1">
    <location>
        <begin position="7"/>
        <end position="58"/>
    </location>
</feature>
<dbReference type="Pfam" id="PF12728">
    <property type="entry name" value="HTH_17"/>
    <property type="match status" value="1"/>
</dbReference>
<dbReference type="GeneID" id="57576564"/>
<dbReference type="Proteomes" id="UP000706122">
    <property type="component" value="Unassembled WGS sequence"/>
</dbReference>
<dbReference type="InterPro" id="IPR010093">
    <property type="entry name" value="SinI_DNA-bd"/>
</dbReference>
<name>A0AAE2W4A0_RHOHA</name>
<dbReference type="InterPro" id="IPR041657">
    <property type="entry name" value="HTH_17"/>
</dbReference>
<dbReference type="RefSeq" id="WP_081205188.1">
    <property type="nucleotide sequence ID" value="NZ_CP027793.1"/>
</dbReference>
<reference evidence="2" key="1">
    <citation type="submission" date="2019-11" db="EMBL/GenBank/DDBJ databases">
        <title>Spread of Macrolides and rifampicin resistant Rhodococcus equi in clinical isolates in the USA.</title>
        <authorList>
            <person name="Alvarez-Narvaez S."/>
            <person name="Huber L."/>
            <person name="Cohen N.D."/>
            <person name="Slovis N."/>
            <person name="Greiter M."/>
            <person name="Giguere S."/>
            <person name="Hart K."/>
        </authorList>
    </citation>
    <scope>NUCLEOTIDE SEQUENCE</scope>
    <source>
        <strain evidence="2">Lh_5</strain>
    </source>
</reference>
<proteinExistence type="predicted"/>